<sequence>MILTLTPNPALDLTWEVAGLRPGSTHRVDAGVARAGGKGLNVARVLHAQGHDVLALATVGGASGAEFAADFEASGVPHRLLPVSGATRRSVAIVDTDAAEASVLNERGAPLDDDEAAALAAATLRLALDATSPARVVAISGSLPDGFGGDRVTALVRDLTAGGARVIVDTSGPAMLDAARAGAYAMKPNAEELAAATGLEDPVAGARVLLEHGARLVVVSLGAEGLMLVSRAERGMPIRARLPRVLRGNATGAGDAAVAAIAAALQLPVDFDADTGEAATARRDLARLATAWSASAVLAPLAGSLARNHRDLESEVAVTPHTPEDPA</sequence>
<evidence type="ECO:0000256" key="1">
    <source>
        <dbReference type="ARBA" id="ARBA00010688"/>
    </source>
</evidence>
<dbReference type="PANTHER" id="PTHR46566:SF5">
    <property type="entry name" value="1-PHOSPHOFRUCTOKINASE"/>
    <property type="match status" value="1"/>
</dbReference>
<evidence type="ECO:0000256" key="5">
    <source>
        <dbReference type="ARBA" id="ARBA00022840"/>
    </source>
</evidence>
<dbReference type="InterPro" id="IPR029056">
    <property type="entry name" value="Ribokinase-like"/>
</dbReference>
<gene>
    <name evidence="8" type="ORF">GCM10009750_24320</name>
</gene>
<keyword evidence="2 6" id="KW-0808">Transferase</keyword>
<dbReference type="Proteomes" id="UP001501746">
    <property type="component" value="Unassembled WGS sequence"/>
</dbReference>
<evidence type="ECO:0000256" key="2">
    <source>
        <dbReference type="ARBA" id="ARBA00022679"/>
    </source>
</evidence>
<organism evidence="8 9">
    <name type="scientific">Agromyces salentinus</name>
    <dbReference type="NCBI Taxonomy" id="269421"/>
    <lineage>
        <taxon>Bacteria</taxon>
        <taxon>Bacillati</taxon>
        <taxon>Actinomycetota</taxon>
        <taxon>Actinomycetes</taxon>
        <taxon>Micrococcales</taxon>
        <taxon>Microbacteriaceae</taxon>
        <taxon>Agromyces</taxon>
    </lineage>
</organism>
<dbReference type="PANTHER" id="PTHR46566">
    <property type="entry name" value="1-PHOSPHOFRUCTOKINASE-RELATED"/>
    <property type="match status" value="1"/>
</dbReference>
<dbReference type="InterPro" id="IPR017583">
    <property type="entry name" value="Tagatose/fructose_Pkinase"/>
</dbReference>
<dbReference type="SUPFAM" id="SSF53613">
    <property type="entry name" value="Ribokinase-like"/>
    <property type="match status" value="1"/>
</dbReference>
<evidence type="ECO:0000256" key="6">
    <source>
        <dbReference type="PIRNR" id="PIRNR000535"/>
    </source>
</evidence>
<comment type="caution">
    <text evidence="8">The sequence shown here is derived from an EMBL/GenBank/DDBJ whole genome shotgun (WGS) entry which is preliminary data.</text>
</comment>
<keyword evidence="5" id="KW-0067">ATP-binding</keyword>
<keyword evidence="4" id="KW-0418">Kinase</keyword>
<dbReference type="PIRSF" id="PIRSF000535">
    <property type="entry name" value="1PFK/6PFK/LacC"/>
    <property type="match status" value="1"/>
</dbReference>
<reference evidence="8 9" key="1">
    <citation type="journal article" date="2019" name="Int. J. Syst. Evol. Microbiol.">
        <title>The Global Catalogue of Microorganisms (GCM) 10K type strain sequencing project: providing services to taxonomists for standard genome sequencing and annotation.</title>
        <authorList>
            <consortium name="The Broad Institute Genomics Platform"/>
            <consortium name="The Broad Institute Genome Sequencing Center for Infectious Disease"/>
            <person name="Wu L."/>
            <person name="Ma J."/>
        </authorList>
    </citation>
    <scope>NUCLEOTIDE SEQUENCE [LARGE SCALE GENOMIC DNA]</scope>
    <source>
        <strain evidence="8 9">JCM 14323</strain>
    </source>
</reference>
<evidence type="ECO:0000256" key="4">
    <source>
        <dbReference type="ARBA" id="ARBA00022777"/>
    </source>
</evidence>
<keyword evidence="3" id="KW-0547">Nucleotide-binding</keyword>
<protein>
    <submittedName>
        <fullName evidence="8">1-phosphofructokinase family hexose kinase</fullName>
    </submittedName>
</protein>
<proteinExistence type="inferred from homology"/>
<dbReference type="PROSITE" id="PS00583">
    <property type="entry name" value="PFKB_KINASES_1"/>
    <property type="match status" value="1"/>
</dbReference>
<dbReference type="NCBIfam" id="TIGR03168">
    <property type="entry name" value="1-PFK"/>
    <property type="match status" value="1"/>
</dbReference>
<feature type="domain" description="Carbohydrate kinase PfkB" evidence="7">
    <location>
        <begin position="17"/>
        <end position="291"/>
    </location>
</feature>
<dbReference type="RefSeq" id="WP_157427364.1">
    <property type="nucleotide sequence ID" value="NZ_BAAANK010000006.1"/>
</dbReference>
<comment type="similarity">
    <text evidence="1">Belongs to the carbohydrate kinase PfkB family.</text>
</comment>
<dbReference type="EMBL" id="BAAANK010000006">
    <property type="protein sequence ID" value="GAA1838083.1"/>
    <property type="molecule type" value="Genomic_DNA"/>
</dbReference>
<name>A0ABN2MTB3_9MICO</name>
<accession>A0ABN2MTB3</accession>
<dbReference type="Pfam" id="PF00294">
    <property type="entry name" value="PfkB"/>
    <property type="match status" value="1"/>
</dbReference>
<keyword evidence="9" id="KW-1185">Reference proteome</keyword>
<dbReference type="InterPro" id="IPR011611">
    <property type="entry name" value="PfkB_dom"/>
</dbReference>
<evidence type="ECO:0000313" key="8">
    <source>
        <dbReference type="EMBL" id="GAA1838083.1"/>
    </source>
</evidence>
<evidence type="ECO:0000313" key="9">
    <source>
        <dbReference type="Proteomes" id="UP001501746"/>
    </source>
</evidence>
<dbReference type="Gene3D" id="3.40.1190.20">
    <property type="match status" value="1"/>
</dbReference>
<evidence type="ECO:0000256" key="3">
    <source>
        <dbReference type="ARBA" id="ARBA00022741"/>
    </source>
</evidence>
<evidence type="ECO:0000259" key="7">
    <source>
        <dbReference type="Pfam" id="PF00294"/>
    </source>
</evidence>
<dbReference type="InterPro" id="IPR002173">
    <property type="entry name" value="Carboh/pur_kinase_PfkB_CS"/>
</dbReference>